<evidence type="ECO:0000256" key="9">
    <source>
        <dbReference type="RuleBase" id="RU000363"/>
    </source>
</evidence>
<feature type="domain" description="Ketoreductase" evidence="11">
    <location>
        <begin position="10"/>
        <end position="211"/>
    </location>
</feature>
<accession>A0A2H1IHK3</accession>
<gene>
    <name evidence="12" type="ORF">BANT10_00888</name>
</gene>
<keyword evidence="13" id="KW-1185">Reference proteome</keyword>
<dbReference type="Proteomes" id="UP000234342">
    <property type="component" value="Unassembled WGS sequence"/>
</dbReference>
<dbReference type="AlphaFoldDB" id="A0A2H1IHK3"/>
<dbReference type="GO" id="GO:0004745">
    <property type="term" value="F:all-trans-retinol dehydrogenase (NAD+) activity"/>
    <property type="evidence" value="ECO:0007669"/>
    <property type="project" value="UniProtKB-EC"/>
</dbReference>
<organism evidence="12 13">
    <name type="scientific">Brevibacterium antiquum</name>
    <dbReference type="NCBI Taxonomy" id="234835"/>
    <lineage>
        <taxon>Bacteria</taxon>
        <taxon>Bacillati</taxon>
        <taxon>Actinomycetota</taxon>
        <taxon>Actinomycetes</taxon>
        <taxon>Micrococcales</taxon>
        <taxon>Brevibacteriaceae</taxon>
        <taxon>Brevibacterium</taxon>
    </lineage>
</organism>
<sequence length="294" mass="31525">MKRGTQIAGARVLITGAGSGIGRLMALDSAARGAAEILIWDLSEERGQSVRDEIVATGSHARSFAVNVGDSGQVAAAAEESGPVDVVINCAGIVTGKKLLETDEDAIRRVYDVNTLALYWVTRAFLPGMLKRDRGTVVTISSAAGLTGVARQTDYSASKFAAVGFTESLRAELRSDGSNVRTLLVCPFYINTGMFEGVTTKFPRLLPILEETEVADKVIDSVESGREQLVMPPFVRLVPGVRLLPTRVFDQVMDFLGVNKTMDHFTGRRPVTAGPDTASPASELNDADPVRARR</sequence>
<dbReference type="PANTHER" id="PTHR24322">
    <property type="entry name" value="PKSB"/>
    <property type="match status" value="1"/>
</dbReference>
<evidence type="ECO:0000313" key="13">
    <source>
        <dbReference type="Proteomes" id="UP000234342"/>
    </source>
</evidence>
<dbReference type="GO" id="GO:0042445">
    <property type="term" value="P:hormone metabolic process"/>
    <property type="evidence" value="ECO:0007669"/>
    <property type="project" value="UniProtKB-ARBA"/>
</dbReference>
<evidence type="ECO:0000259" key="11">
    <source>
        <dbReference type="SMART" id="SM00822"/>
    </source>
</evidence>
<dbReference type="PANTHER" id="PTHR24322:SF736">
    <property type="entry name" value="RETINOL DEHYDROGENASE 10"/>
    <property type="match status" value="1"/>
</dbReference>
<keyword evidence="8" id="KW-0472">Membrane</keyword>
<dbReference type="PRINTS" id="PR00081">
    <property type="entry name" value="GDHRDH"/>
</dbReference>
<dbReference type="PROSITE" id="PS00061">
    <property type="entry name" value="ADH_SHORT"/>
    <property type="match status" value="1"/>
</dbReference>
<evidence type="ECO:0000256" key="8">
    <source>
        <dbReference type="ARBA" id="ARBA00023136"/>
    </source>
</evidence>
<evidence type="ECO:0000256" key="3">
    <source>
        <dbReference type="ARBA" id="ARBA00022692"/>
    </source>
</evidence>
<dbReference type="Gene3D" id="3.40.50.720">
    <property type="entry name" value="NAD(P)-binding Rossmann-like Domain"/>
    <property type="match status" value="1"/>
</dbReference>
<dbReference type="SMART" id="SM00822">
    <property type="entry name" value="PKS_KR"/>
    <property type="match status" value="1"/>
</dbReference>
<keyword evidence="7" id="KW-0443">Lipid metabolism</keyword>
<dbReference type="GO" id="GO:0006720">
    <property type="term" value="P:isoprenoid metabolic process"/>
    <property type="evidence" value="ECO:0007669"/>
    <property type="project" value="UniProtKB-ARBA"/>
</dbReference>
<keyword evidence="3" id="KW-0812">Transmembrane</keyword>
<comment type="subcellular location">
    <subcellularLocation>
        <location evidence="1">Membrane</location>
        <topology evidence="1">Multi-pass membrane protein</topology>
    </subcellularLocation>
</comment>
<dbReference type="FunFam" id="3.40.50.720:FF:000131">
    <property type="entry name" value="Short-chain dehydrogenase/reductase 3"/>
    <property type="match status" value="1"/>
</dbReference>
<evidence type="ECO:0000256" key="7">
    <source>
        <dbReference type="ARBA" id="ARBA00023098"/>
    </source>
</evidence>
<evidence type="ECO:0000256" key="2">
    <source>
        <dbReference type="ARBA" id="ARBA00006484"/>
    </source>
</evidence>
<evidence type="ECO:0000256" key="6">
    <source>
        <dbReference type="ARBA" id="ARBA00023002"/>
    </source>
</evidence>
<evidence type="ECO:0000313" key="12">
    <source>
        <dbReference type="EMBL" id="SMX74620.1"/>
    </source>
</evidence>
<keyword evidence="4" id="KW-0521">NADP</keyword>
<evidence type="ECO:0000256" key="4">
    <source>
        <dbReference type="ARBA" id="ARBA00022857"/>
    </source>
</evidence>
<keyword evidence="6 12" id="KW-0560">Oxidoreductase</keyword>
<feature type="region of interest" description="Disordered" evidence="10">
    <location>
        <begin position="266"/>
        <end position="294"/>
    </location>
</feature>
<dbReference type="EMBL" id="FXZE01000003">
    <property type="protein sequence ID" value="SMX74620.1"/>
    <property type="molecule type" value="Genomic_DNA"/>
</dbReference>
<evidence type="ECO:0000256" key="10">
    <source>
        <dbReference type="SAM" id="MobiDB-lite"/>
    </source>
</evidence>
<dbReference type="SUPFAM" id="SSF51735">
    <property type="entry name" value="NAD(P)-binding Rossmann-fold domains"/>
    <property type="match status" value="1"/>
</dbReference>
<protein>
    <submittedName>
        <fullName evidence="12">All-trans-retinol dehydrogenase (NAD+)</fullName>
        <ecNumber evidence="12">1.1.1.105</ecNumber>
    </submittedName>
</protein>
<evidence type="ECO:0000256" key="5">
    <source>
        <dbReference type="ARBA" id="ARBA00022989"/>
    </source>
</evidence>
<dbReference type="GO" id="GO:0016020">
    <property type="term" value="C:membrane"/>
    <property type="evidence" value="ECO:0007669"/>
    <property type="project" value="UniProtKB-SubCell"/>
</dbReference>
<comment type="similarity">
    <text evidence="2 9">Belongs to the short-chain dehydrogenases/reductases (SDR) family.</text>
</comment>
<keyword evidence="5" id="KW-1133">Transmembrane helix</keyword>
<dbReference type="RefSeq" id="WP_101642057.1">
    <property type="nucleotide sequence ID" value="NZ_FXZE01000003.1"/>
</dbReference>
<dbReference type="EC" id="1.1.1.105" evidence="12"/>
<dbReference type="InterPro" id="IPR020904">
    <property type="entry name" value="Sc_DH/Rdtase_CS"/>
</dbReference>
<dbReference type="InterPro" id="IPR002347">
    <property type="entry name" value="SDR_fam"/>
</dbReference>
<dbReference type="GO" id="GO:0006066">
    <property type="term" value="P:alcohol metabolic process"/>
    <property type="evidence" value="ECO:0007669"/>
    <property type="project" value="UniProtKB-ARBA"/>
</dbReference>
<dbReference type="CDD" id="cd05339">
    <property type="entry name" value="17beta-HSDXI-like_SDR_c"/>
    <property type="match status" value="1"/>
</dbReference>
<name>A0A2H1IHK3_9MICO</name>
<dbReference type="InterPro" id="IPR057326">
    <property type="entry name" value="KR_dom"/>
</dbReference>
<proteinExistence type="inferred from homology"/>
<dbReference type="PRINTS" id="PR00080">
    <property type="entry name" value="SDRFAMILY"/>
</dbReference>
<evidence type="ECO:0000256" key="1">
    <source>
        <dbReference type="ARBA" id="ARBA00004141"/>
    </source>
</evidence>
<dbReference type="Pfam" id="PF00106">
    <property type="entry name" value="adh_short"/>
    <property type="match status" value="1"/>
</dbReference>
<reference evidence="13" key="1">
    <citation type="submission" date="2017-03" db="EMBL/GenBank/DDBJ databases">
        <authorList>
            <person name="Monnet C."/>
        </authorList>
    </citation>
    <scope>NUCLEOTIDE SEQUENCE [LARGE SCALE GENOMIC DNA]</scope>
    <source>
        <strain evidence="13">P10</strain>
    </source>
</reference>
<dbReference type="InterPro" id="IPR036291">
    <property type="entry name" value="NAD(P)-bd_dom_sf"/>
</dbReference>